<reference evidence="1 2" key="1">
    <citation type="journal article" date="2009" name="J. Bacteriol.">
        <title>Complete genome sequence of the anaerobic, protein-degrading hyperthermophilic crenarchaeon Desulfurococcus kamchatkensis.</title>
        <authorList>
            <person name="Ravin N.V."/>
            <person name="Mardanov A.V."/>
            <person name="Beletsky A.V."/>
            <person name="Kublanov I.V."/>
            <person name="Kolganova T.V."/>
            <person name="Lebedinsky A.V."/>
            <person name="Chernyh N.A."/>
            <person name="Bonch-Osmolovskaya E.A."/>
            <person name="Skryabin K.G."/>
        </authorList>
    </citation>
    <scope>NUCLEOTIDE SEQUENCE [LARGE SCALE GENOMIC DNA]</scope>
    <source>
        <strain evidence="2">DSM 18924 / JCM 16383 / VKM B-2413 / 1221n</strain>
    </source>
</reference>
<evidence type="ECO:0008006" key="3">
    <source>
        <dbReference type="Google" id="ProtNLM"/>
    </source>
</evidence>
<dbReference type="AlphaFoldDB" id="B8D4R4"/>
<proteinExistence type="predicted"/>
<name>B8D4R4_DESA1</name>
<dbReference type="SUPFAM" id="SSF55021">
    <property type="entry name" value="ACT-like"/>
    <property type="match status" value="1"/>
</dbReference>
<accession>B8D4R4</accession>
<evidence type="ECO:0000313" key="2">
    <source>
        <dbReference type="Proteomes" id="UP000006903"/>
    </source>
</evidence>
<dbReference type="STRING" id="490899.DKAM_0769"/>
<organism evidence="1 2">
    <name type="scientific">Desulfurococcus amylolyticus (strain DSM 18924 / JCM 16383 / VKM B-2413 / 1221n)</name>
    <name type="common">Desulfurococcus kamchatkensis</name>
    <dbReference type="NCBI Taxonomy" id="490899"/>
    <lineage>
        <taxon>Archaea</taxon>
        <taxon>Thermoproteota</taxon>
        <taxon>Thermoprotei</taxon>
        <taxon>Desulfurococcales</taxon>
        <taxon>Desulfurococcaceae</taxon>
        <taxon>Desulfurococcus</taxon>
    </lineage>
</organism>
<dbReference type="KEGG" id="dka:DKAM_0769"/>
<dbReference type="eggNOG" id="arCOG01688">
    <property type="taxonomic scope" value="Archaea"/>
</dbReference>
<sequence>MGDKVGGDALRNIYIPTGFLLRDKPFTLLDLVVRNGKGVVARISELILSRGYSIANITTPGIVTSDTDKGRLFILVEDCDEACGRELAEALRRDLKDIISSVEYVSAFNIYIFPRNIVLYFIDAKAHVFTHGSLHEGFQEMYTYLSSMPGLESHVQNALRNMGKGIGRHLFKRWNMRIEDVGGFEEYVKQGLRFFEAIYNAMGLASRVRAYTEDYINYVIEVVDNWECSALSEASSSAMPQITLGIIEGYLGGLLGKRVVATEEKHARSPGESCVYTAKSLESHIE</sequence>
<dbReference type="InterPro" id="IPR024096">
    <property type="entry name" value="NO_sig/Golgi_transp_ligand-bd"/>
</dbReference>
<dbReference type="Gene3D" id="3.30.1380.20">
    <property type="entry name" value="Trafficking protein particle complex subunit 3"/>
    <property type="match status" value="1"/>
</dbReference>
<dbReference type="GeneID" id="7170931"/>
<dbReference type="EMBL" id="CP001140">
    <property type="protein sequence ID" value="ACL11095.1"/>
    <property type="molecule type" value="Genomic_DNA"/>
</dbReference>
<dbReference type="RefSeq" id="WP_012608436.1">
    <property type="nucleotide sequence ID" value="NC_011766.1"/>
</dbReference>
<dbReference type="Proteomes" id="UP000006903">
    <property type="component" value="Chromosome"/>
</dbReference>
<dbReference type="SUPFAM" id="SSF111126">
    <property type="entry name" value="Ligand-binding domain in the NO signalling and Golgi transport"/>
    <property type="match status" value="1"/>
</dbReference>
<dbReference type="Gene3D" id="3.30.70.260">
    <property type="match status" value="1"/>
</dbReference>
<dbReference type="InterPro" id="IPR045865">
    <property type="entry name" value="ACT-like_dom_sf"/>
</dbReference>
<gene>
    <name evidence="1" type="ordered locus">DKAM_0769</name>
</gene>
<protein>
    <recommendedName>
        <fullName evidence="3">ACT domain-containing protein</fullName>
    </recommendedName>
</protein>
<evidence type="ECO:0000313" key="1">
    <source>
        <dbReference type="EMBL" id="ACL11095.1"/>
    </source>
</evidence>
<dbReference type="HOGENOM" id="CLU_982185_0_0_2"/>